<dbReference type="PANTHER" id="PTHR23427:SF2">
    <property type="entry name" value="SURFEIT LOCUS PROTEIN 1"/>
    <property type="match status" value="1"/>
</dbReference>
<dbReference type="CDD" id="cd06662">
    <property type="entry name" value="SURF1"/>
    <property type="match status" value="1"/>
</dbReference>
<evidence type="ECO:0000256" key="7">
    <source>
        <dbReference type="SAM" id="MobiDB-lite"/>
    </source>
</evidence>
<comment type="caution">
    <text evidence="8">The sequence shown here is derived from an EMBL/GenBank/DDBJ whole genome shotgun (WGS) entry which is preliminary data.</text>
</comment>
<keyword evidence="5 6" id="KW-0472">Membrane</keyword>
<evidence type="ECO:0000256" key="1">
    <source>
        <dbReference type="ARBA" id="ARBA00004370"/>
    </source>
</evidence>
<keyword evidence="3 6" id="KW-0812">Transmembrane</keyword>
<dbReference type="RefSeq" id="WP_150892445.1">
    <property type="nucleotide sequence ID" value="NZ_VYUY01000006.1"/>
</dbReference>
<evidence type="ECO:0000256" key="3">
    <source>
        <dbReference type="ARBA" id="ARBA00022692"/>
    </source>
</evidence>
<organism evidence="8 9">
    <name type="scientific">Microbacterium caowuchunii</name>
    <dbReference type="NCBI Taxonomy" id="2614638"/>
    <lineage>
        <taxon>Bacteria</taxon>
        <taxon>Bacillati</taxon>
        <taxon>Actinomycetota</taxon>
        <taxon>Actinomycetes</taxon>
        <taxon>Micrococcales</taxon>
        <taxon>Microbacteriaceae</taxon>
        <taxon>Microbacterium</taxon>
    </lineage>
</organism>
<name>A0A5N0TJ11_9MICO</name>
<evidence type="ECO:0000313" key="8">
    <source>
        <dbReference type="EMBL" id="KAA9135090.1"/>
    </source>
</evidence>
<evidence type="ECO:0000256" key="6">
    <source>
        <dbReference type="RuleBase" id="RU363076"/>
    </source>
</evidence>
<dbReference type="AlphaFoldDB" id="A0A5N0TJ11"/>
<proteinExistence type="inferred from homology"/>
<evidence type="ECO:0000313" key="9">
    <source>
        <dbReference type="Proteomes" id="UP000326838"/>
    </source>
</evidence>
<accession>A0A5N0TJ11</accession>
<feature type="transmembrane region" description="Helical" evidence="6">
    <location>
        <begin position="217"/>
        <end position="236"/>
    </location>
</feature>
<evidence type="ECO:0000256" key="4">
    <source>
        <dbReference type="ARBA" id="ARBA00022989"/>
    </source>
</evidence>
<dbReference type="PANTHER" id="PTHR23427">
    <property type="entry name" value="SURFEIT LOCUS PROTEIN"/>
    <property type="match status" value="1"/>
</dbReference>
<feature type="transmembrane region" description="Helical" evidence="6">
    <location>
        <begin position="12"/>
        <end position="30"/>
    </location>
</feature>
<dbReference type="EMBL" id="VYUY01000006">
    <property type="protein sequence ID" value="KAA9135090.1"/>
    <property type="molecule type" value="Genomic_DNA"/>
</dbReference>
<dbReference type="GO" id="GO:0005886">
    <property type="term" value="C:plasma membrane"/>
    <property type="evidence" value="ECO:0007669"/>
    <property type="project" value="UniProtKB-SubCell"/>
</dbReference>
<evidence type="ECO:0000256" key="2">
    <source>
        <dbReference type="ARBA" id="ARBA00007165"/>
    </source>
</evidence>
<gene>
    <name evidence="8" type="ORF">F6B40_05285</name>
</gene>
<feature type="region of interest" description="Disordered" evidence="7">
    <location>
        <begin position="246"/>
        <end position="300"/>
    </location>
</feature>
<comment type="similarity">
    <text evidence="2 6">Belongs to the SURF1 family.</text>
</comment>
<dbReference type="Pfam" id="PF02104">
    <property type="entry name" value="SURF1"/>
    <property type="match status" value="1"/>
</dbReference>
<sequence length="300" mass="32475">MNLKTATPAVRWSVYGLVGVLFAVVCVFLADWQFSRNDERSAQLALVERNYDAAPVALDVAVSADGSFDPEREWQPVALTGTYLTEDELVVRNRPHGGTSAFEVLTPFRTDDGRIVIVDRGWVPPAESGEGTADIPAPPEGEITVVVRLRPSEPLPPSGRSAPAGQVPTIHLPLIAGSTGSATVTSAYGILAAEDAVTETPVPLTPPSEDPGPHLSYAIQWILFAIMGFVFIGYIIRTELRHRAEDAQGTQDDAPHPDTPAEPVVRALRDGSRPPRRGRATRRPDQDMADEDALLDRVDY</sequence>
<keyword evidence="9" id="KW-1185">Reference proteome</keyword>
<dbReference type="PROSITE" id="PS50895">
    <property type="entry name" value="SURF1"/>
    <property type="match status" value="1"/>
</dbReference>
<dbReference type="InterPro" id="IPR002994">
    <property type="entry name" value="Surf1/Shy1"/>
</dbReference>
<protein>
    <recommendedName>
        <fullName evidence="6">SURF1-like protein</fullName>
    </recommendedName>
</protein>
<comment type="subcellular location">
    <subcellularLocation>
        <location evidence="6">Cell membrane</location>
        <topology evidence="6">Multi-pass membrane protein</topology>
    </subcellularLocation>
    <subcellularLocation>
        <location evidence="1">Membrane</location>
    </subcellularLocation>
</comment>
<evidence type="ECO:0000256" key="5">
    <source>
        <dbReference type="ARBA" id="ARBA00023136"/>
    </source>
</evidence>
<dbReference type="InterPro" id="IPR045214">
    <property type="entry name" value="Surf1/Surf4"/>
</dbReference>
<keyword evidence="4 6" id="KW-1133">Transmembrane helix</keyword>
<keyword evidence="6" id="KW-1003">Cell membrane</keyword>
<reference evidence="9" key="1">
    <citation type="submission" date="2019-09" db="EMBL/GenBank/DDBJ databases">
        <title>Mumia zhuanghuii sp. nov. isolated from the intestinal contents of plateau pika (Ochotona curzoniae) in the Qinghai-Tibet plateau of China.</title>
        <authorList>
            <person name="Tian Z."/>
        </authorList>
    </citation>
    <scope>NUCLEOTIDE SEQUENCE [LARGE SCALE GENOMIC DNA]</scope>
    <source>
        <strain evidence="9">L-033</strain>
    </source>
</reference>
<dbReference type="Proteomes" id="UP000326838">
    <property type="component" value="Unassembled WGS sequence"/>
</dbReference>